<evidence type="ECO:0000313" key="2">
    <source>
        <dbReference type="Proteomes" id="UP001499987"/>
    </source>
</evidence>
<organism evidence="1 2">
    <name type="scientific">Kitasatospora arboriphila</name>
    <dbReference type="NCBI Taxonomy" id="258052"/>
    <lineage>
        <taxon>Bacteria</taxon>
        <taxon>Bacillati</taxon>
        <taxon>Actinomycetota</taxon>
        <taxon>Actinomycetes</taxon>
        <taxon>Kitasatosporales</taxon>
        <taxon>Streptomycetaceae</taxon>
        <taxon>Kitasatospora</taxon>
    </lineage>
</organism>
<gene>
    <name evidence="1" type="ORF">GCM10009663_57220</name>
</gene>
<keyword evidence="2" id="KW-1185">Reference proteome</keyword>
<proteinExistence type="predicted"/>
<dbReference type="Proteomes" id="UP001499987">
    <property type="component" value="Unassembled WGS sequence"/>
</dbReference>
<evidence type="ECO:0000313" key="1">
    <source>
        <dbReference type="EMBL" id="GAA1107885.1"/>
    </source>
</evidence>
<name>A0ABP4EJE5_9ACTN</name>
<comment type="caution">
    <text evidence="1">The sequence shown here is derived from an EMBL/GenBank/DDBJ whole genome shotgun (WGS) entry which is preliminary data.</text>
</comment>
<sequence length="107" mass="11624">MAGANTLSNLIFVITRSTFRWTPPPPFTFPPVIPPGNSRSACDASPACLPKWLNALPPHPQPVRRGQGYTLRVTTAPAVHLQPTVRPRGLSEPWAYWSPPAPPAPDP</sequence>
<dbReference type="EMBL" id="BAAALD010000071">
    <property type="protein sequence ID" value="GAA1107885.1"/>
    <property type="molecule type" value="Genomic_DNA"/>
</dbReference>
<reference evidence="2" key="1">
    <citation type="journal article" date="2019" name="Int. J. Syst. Evol. Microbiol.">
        <title>The Global Catalogue of Microorganisms (GCM) 10K type strain sequencing project: providing services to taxonomists for standard genome sequencing and annotation.</title>
        <authorList>
            <consortium name="The Broad Institute Genomics Platform"/>
            <consortium name="The Broad Institute Genome Sequencing Center for Infectious Disease"/>
            <person name="Wu L."/>
            <person name="Ma J."/>
        </authorList>
    </citation>
    <scope>NUCLEOTIDE SEQUENCE [LARGE SCALE GENOMIC DNA]</scope>
    <source>
        <strain evidence="2">JCM 13002</strain>
    </source>
</reference>
<protein>
    <submittedName>
        <fullName evidence="1">Uncharacterized protein</fullName>
    </submittedName>
</protein>
<accession>A0ABP4EJE5</accession>